<protein>
    <submittedName>
        <fullName evidence="3">Cytochrome P450</fullName>
    </submittedName>
</protein>
<gene>
    <name evidence="3" type="ORF">KEC57_13425</name>
</gene>
<comment type="caution">
    <text evidence="3">The sequence shown here is derived from an EMBL/GenBank/DDBJ whole genome shotgun (WGS) entry which is preliminary data.</text>
</comment>
<keyword evidence="2" id="KW-0560">Oxidoreductase</keyword>
<dbReference type="GO" id="GO:0020037">
    <property type="term" value="F:heme binding"/>
    <property type="evidence" value="ECO:0007669"/>
    <property type="project" value="InterPro"/>
</dbReference>
<dbReference type="PANTHER" id="PTHR46696:SF1">
    <property type="entry name" value="CYTOCHROME P450 YJIB-RELATED"/>
    <property type="match status" value="1"/>
</dbReference>
<evidence type="ECO:0000256" key="1">
    <source>
        <dbReference type="ARBA" id="ARBA00010617"/>
    </source>
</evidence>
<keyword evidence="2" id="KW-0349">Heme</keyword>
<dbReference type="GO" id="GO:0005506">
    <property type="term" value="F:iron ion binding"/>
    <property type="evidence" value="ECO:0007669"/>
    <property type="project" value="InterPro"/>
</dbReference>
<dbReference type="PRINTS" id="PR00359">
    <property type="entry name" value="BP450"/>
</dbReference>
<dbReference type="InterPro" id="IPR002397">
    <property type="entry name" value="Cyt_P450_B"/>
</dbReference>
<dbReference type="RefSeq" id="WP_229385147.1">
    <property type="nucleotide sequence ID" value="NZ_JAGTTN010000004.1"/>
</dbReference>
<dbReference type="GO" id="GO:0016705">
    <property type="term" value="F:oxidoreductase activity, acting on paired donors, with incorporation or reduction of molecular oxygen"/>
    <property type="evidence" value="ECO:0007669"/>
    <property type="project" value="InterPro"/>
</dbReference>
<keyword evidence="2" id="KW-0503">Monooxygenase</keyword>
<dbReference type="GO" id="GO:0004497">
    <property type="term" value="F:monooxygenase activity"/>
    <property type="evidence" value="ECO:0007669"/>
    <property type="project" value="UniProtKB-KW"/>
</dbReference>
<name>A0A9X1LWN2_9MICO</name>
<dbReference type="InterPro" id="IPR001128">
    <property type="entry name" value="Cyt_P450"/>
</dbReference>
<evidence type="ECO:0000313" key="3">
    <source>
        <dbReference type="EMBL" id="MCC2033181.1"/>
    </source>
</evidence>
<dbReference type="Gene3D" id="1.10.630.10">
    <property type="entry name" value="Cytochrome P450"/>
    <property type="match status" value="1"/>
</dbReference>
<dbReference type="Proteomes" id="UP001139354">
    <property type="component" value="Unassembled WGS sequence"/>
</dbReference>
<sequence length="399" mass="43672">MSSSTAPVADWVTLDALNTDPLGVYRRLQEETPVAYVPAAERYFATRYEDCRFIESDPTIFTSTVPDPRDLMPRAIGHTMLRKDDPEHAADRAAINPALRPRIVADVWKPMFERNTRTRLDRLIEAGPGADLDAEFSAPLAADNLIAMLGLVGVDSTQMQRWSRTFIRAVANIVDDPDIWAECEKSNDEVDAAIEIAIPRLRAAPDDSMLSAMINGPRPVPLESVRASVKLTISGGINEPEHVLTSGVWAFARHPEQRARLIADPSRFPAAFDEVVRWLSPIGALTKLAVADVELGGFTIPAGSRVAAVVAAANRDAAQFEDPDDFSVFREKKPHLAFGSGVHLCAGSWAAKSAVGQVAWPMLYQRLAGLRPVDADAVQFRGWLFRGPTSLPVTWDEVA</sequence>
<dbReference type="InterPro" id="IPR036396">
    <property type="entry name" value="Cyt_P450_sf"/>
</dbReference>
<organism evidence="3 4">
    <name type="scientific">Microbacterium allomyrinae</name>
    <dbReference type="NCBI Taxonomy" id="2830666"/>
    <lineage>
        <taxon>Bacteria</taxon>
        <taxon>Bacillati</taxon>
        <taxon>Actinomycetota</taxon>
        <taxon>Actinomycetes</taxon>
        <taxon>Micrococcales</taxon>
        <taxon>Microbacteriaceae</taxon>
        <taxon>Microbacterium</taxon>
    </lineage>
</organism>
<reference evidence="3" key="1">
    <citation type="submission" date="2021-04" db="EMBL/GenBank/DDBJ databases">
        <title>Microbacterium tenobrionis sp. nov. and Microbacterium allomyrinae sp. nov., isolated from larvae of Tenobrio molitor and Allomyrina dichotoma, respectively.</title>
        <authorList>
            <person name="Lee S.D."/>
        </authorList>
    </citation>
    <scope>NUCLEOTIDE SEQUENCE</scope>
    <source>
        <strain evidence="3">BWT-G7</strain>
    </source>
</reference>
<comment type="similarity">
    <text evidence="1 2">Belongs to the cytochrome P450 family.</text>
</comment>
<evidence type="ECO:0000256" key="2">
    <source>
        <dbReference type="RuleBase" id="RU000461"/>
    </source>
</evidence>
<dbReference type="SUPFAM" id="SSF48264">
    <property type="entry name" value="Cytochrome P450"/>
    <property type="match status" value="1"/>
</dbReference>
<dbReference type="Pfam" id="PF00067">
    <property type="entry name" value="p450"/>
    <property type="match status" value="1"/>
</dbReference>
<keyword evidence="2" id="KW-0408">Iron</keyword>
<dbReference type="AlphaFoldDB" id="A0A9X1LWN2"/>
<keyword evidence="4" id="KW-1185">Reference proteome</keyword>
<evidence type="ECO:0000313" key="4">
    <source>
        <dbReference type="Proteomes" id="UP001139354"/>
    </source>
</evidence>
<dbReference type="PANTHER" id="PTHR46696">
    <property type="entry name" value="P450, PUTATIVE (EUROFUNG)-RELATED"/>
    <property type="match status" value="1"/>
</dbReference>
<dbReference type="EMBL" id="JAGTTN010000004">
    <property type="protein sequence ID" value="MCC2033181.1"/>
    <property type="molecule type" value="Genomic_DNA"/>
</dbReference>
<accession>A0A9X1LWN2</accession>
<proteinExistence type="inferred from homology"/>
<keyword evidence="2" id="KW-0479">Metal-binding</keyword>
<dbReference type="PROSITE" id="PS00086">
    <property type="entry name" value="CYTOCHROME_P450"/>
    <property type="match status" value="1"/>
</dbReference>
<dbReference type="InterPro" id="IPR017972">
    <property type="entry name" value="Cyt_P450_CS"/>
</dbReference>